<feature type="transmembrane region" description="Helical" evidence="2">
    <location>
        <begin position="79"/>
        <end position="100"/>
    </location>
</feature>
<feature type="transmembrane region" description="Helical" evidence="2">
    <location>
        <begin position="37"/>
        <end position="59"/>
    </location>
</feature>
<feature type="transmembrane region" description="Helical" evidence="2">
    <location>
        <begin position="107"/>
        <end position="129"/>
    </location>
</feature>
<feature type="transmembrane region" description="Helical" evidence="2">
    <location>
        <begin position="149"/>
        <end position="170"/>
    </location>
</feature>
<dbReference type="EMBL" id="NTGA01000027">
    <property type="protein sequence ID" value="PAY22240.1"/>
    <property type="molecule type" value="Genomic_DNA"/>
</dbReference>
<accession>A0A2A2WM25</accession>
<evidence type="ECO:0000313" key="3">
    <source>
        <dbReference type="EMBL" id="PAY22240.1"/>
    </source>
</evidence>
<keyword evidence="2" id="KW-0472">Membrane</keyword>
<organism evidence="3 4">
    <name type="scientific">Dietzia natronolimnaea</name>
    <dbReference type="NCBI Taxonomy" id="161920"/>
    <lineage>
        <taxon>Bacteria</taxon>
        <taxon>Bacillati</taxon>
        <taxon>Actinomycetota</taxon>
        <taxon>Actinomycetes</taxon>
        <taxon>Mycobacteriales</taxon>
        <taxon>Dietziaceae</taxon>
        <taxon>Dietzia</taxon>
    </lineage>
</organism>
<keyword evidence="4" id="KW-1185">Reference proteome</keyword>
<evidence type="ECO:0000313" key="4">
    <source>
        <dbReference type="Proteomes" id="UP000218810"/>
    </source>
</evidence>
<gene>
    <name evidence="3" type="ORF">CEY15_14815</name>
</gene>
<keyword evidence="2" id="KW-1133">Transmembrane helix</keyword>
<dbReference type="AlphaFoldDB" id="A0A2A2WM25"/>
<evidence type="ECO:0000256" key="2">
    <source>
        <dbReference type="SAM" id="Phobius"/>
    </source>
</evidence>
<protein>
    <submittedName>
        <fullName evidence="3">Uncharacterized protein</fullName>
    </submittedName>
</protein>
<name>A0A2A2WM25_9ACTN</name>
<dbReference type="Proteomes" id="UP000218810">
    <property type="component" value="Unassembled WGS sequence"/>
</dbReference>
<comment type="caution">
    <text evidence="3">The sequence shown here is derived from an EMBL/GenBank/DDBJ whole genome shotgun (WGS) entry which is preliminary data.</text>
</comment>
<reference evidence="4" key="1">
    <citation type="submission" date="2017-09" db="EMBL/GenBank/DDBJ databases">
        <authorList>
            <person name="Zhang Y."/>
            <person name="Huang X."/>
            <person name="Liu J."/>
            <person name="Lu L."/>
            <person name="Peng K."/>
        </authorList>
    </citation>
    <scope>NUCLEOTIDE SEQUENCE [LARGE SCALE GENOMIC DNA]</scope>
    <source>
        <strain evidence="4">S-XJ-1</strain>
    </source>
</reference>
<dbReference type="OrthoDB" id="4774202at2"/>
<evidence type="ECO:0000256" key="1">
    <source>
        <dbReference type="SAM" id="MobiDB-lite"/>
    </source>
</evidence>
<feature type="region of interest" description="Disordered" evidence="1">
    <location>
        <begin position="1"/>
        <end position="23"/>
    </location>
</feature>
<dbReference type="RefSeq" id="WP_095719075.1">
    <property type="nucleotide sequence ID" value="NZ_NTGA01000027.1"/>
</dbReference>
<proteinExistence type="predicted"/>
<keyword evidence="2" id="KW-0812">Transmembrane</keyword>
<sequence length="192" mass="19811">MAAQTTPTSHTPPTSQTAPPAATTRGGKIVPLLRSRVGGLIAVAGLALALLSLYLPWLSTATGGGITALELTEVLDLRAMAPLNFLGLLVLLVLVAVTVFTRLGFFAAANAVLASLVLIAHLIFVWVLFNSTDTADPMLAGLPDGTSVTYGPFVAAVGFILVIAGSVLAAKSAEYLLPDRAEARMFKDPQGS</sequence>